<sequence>MFGRPVESRALYYTMFLLGFVGLRLVAVTFVVHVVAGREIGRSECGRMSSLVLHPQGILESAVPGFVKRAAVYGSFQRRLRALTTCVPRDRVHVLTLETALHRKRKYCTASKEVFYQLHHCPKNAAACLVGCSKEK</sequence>
<evidence type="ECO:0000313" key="2">
    <source>
        <dbReference type="EMBL" id="KZT06416.1"/>
    </source>
</evidence>
<dbReference type="GeneID" id="63818486"/>
<evidence type="ECO:0000256" key="1">
    <source>
        <dbReference type="SAM" id="Phobius"/>
    </source>
</evidence>
<gene>
    <name evidence="2" type="ORF">LAESUDRAFT_176822</name>
</gene>
<dbReference type="RefSeq" id="XP_040764156.1">
    <property type="nucleotide sequence ID" value="XM_040901454.1"/>
</dbReference>
<dbReference type="EMBL" id="KV427624">
    <property type="protein sequence ID" value="KZT06416.1"/>
    <property type="molecule type" value="Genomic_DNA"/>
</dbReference>
<protein>
    <submittedName>
        <fullName evidence="2">Uncharacterized protein</fullName>
    </submittedName>
</protein>
<proteinExistence type="predicted"/>
<reference evidence="2 3" key="1">
    <citation type="journal article" date="2016" name="Mol. Biol. Evol.">
        <title>Comparative Genomics of Early-Diverging Mushroom-Forming Fungi Provides Insights into the Origins of Lignocellulose Decay Capabilities.</title>
        <authorList>
            <person name="Nagy L.G."/>
            <person name="Riley R."/>
            <person name="Tritt A."/>
            <person name="Adam C."/>
            <person name="Daum C."/>
            <person name="Floudas D."/>
            <person name="Sun H."/>
            <person name="Yadav J.S."/>
            <person name="Pangilinan J."/>
            <person name="Larsson K.H."/>
            <person name="Matsuura K."/>
            <person name="Barry K."/>
            <person name="Labutti K."/>
            <person name="Kuo R."/>
            <person name="Ohm R.A."/>
            <person name="Bhattacharya S.S."/>
            <person name="Shirouzu T."/>
            <person name="Yoshinaga Y."/>
            <person name="Martin F.M."/>
            <person name="Grigoriev I.V."/>
            <person name="Hibbett D.S."/>
        </authorList>
    </citation>
    <scope>NUCLEOTIDE SEQUENCE [LARGE SCALE GENOMIC DNA]</scope>
    <source>
        <strain evidence="2 3">93-53</strain>
    </source>
</reference>
<name>A0A165E7Y4_9APHY</name>
<dbReference type="Proteomes" id="UP000076871">
    <property type="component" value="Unassembled WGS sequence"/>
</dbReference>
<keyword evidence="1" id="KW-0812">Transmembrane</keyword>
<accession>A0A165E7Y4</accession>
<keyword evidence="3" id="KW-1185">Reference proteome</keyword>
<keyword evidence="1" id="KW-1133">Transmembrane helix</keyword>
<organism evidence="2 3">
    <name type="scientific">Laetiporus sulphureus 93-53</name>
    <dbReference type="NCBI Taxonomy" id="1314785"/>
    <lineage>
        <taxon>Eukaryota</taxon>
        <taxon>Fungi</taxon>
        <taxon>Dikarya</taxon>
        <taxon>Basidiomycota</taxon>
        <taxon>Agaricomycotina</taxon>
        <taxon>Agaricomycetes</taxon>
        <taxon>Polyporales</taxon>
        <taxon>Laetiporus</taxon>
    </lineage>
</organism>
<evidence type="ECO:0000313" key="3">
    <source>
        <dbReference type="Proteomes" id="UP000076871"/>
    </source>
</evidence>
<dbReference type="InParanoid" id="A0A165E7Y4"/>
<feature type="transmembrane region" description="Helical" evidence="1">
    <location>
        <begin position="12"/>
        <end position="36"/>
    </location>
</feature>
<keyword evidence="1" id="KW-0472">Membrane</keyword>
<dbReference type="AlphaFoldDB" id="A0A165E7Y4"/>